<feature type="domain" description="Fido" evidence="3">
    <location>
        <begin position="115"/>
        <end position="271"/>
    </location>
</feature>
<organism evidence="4 5">
    <name type="scientific">Chitinophaga silvisoli</name>
    <dbReference type="NCBI Taxonomy" id="2291814"/>
    <lineage>
        <taxon>Bacteria</taxon>
        <taxon>Pseudomonadati</taxon>
        <taxon>Bacteroidota</taxon>
        <taxon>Chitinophagia</taxon>
        <taxon>Chitinophagales</taxon>
        <taxon>Chitinophagaceae</taxon>
        <taxon>Chitinophaga</taxon>
    </lineage>
</organism>
<protein>
    <submittedName>
        <fullName evidence="4">Fic family protein</fullName>
    </submittedName>
</protein>
<dbReference type="OrthoDB" id="9814400at2"/>
<dbReference type="Pfam" id="PF13776">
    <property type="entry name" value="DUF4172"/>
    <property type="match status" value="1"/>
</dbReference>
<dbReference type="PANTHER" id="PTHR13504:SF33">
    <property type="entry name" value="FIC FAMILY PROTEIN"/>
    <property type="match status" value="1"/>
</dbReference>
<dbReference type="InterPro" id="IPR036388">
    <property type="entry name" value="WH-like_DNA-bd_sf"/>
</dbReference>
<feature type="active site" evidence="1">
    <location>
        <position position="208"/>
    </location>
</feature>
<dbReference type="Gene3D" id="1.10.3290.10">
    <property type="entry name" value="Fido-like domain"/>
    <property type="match status" value="1"/>
</dbReference>
<dbReference type="InterPro" id="IPR040198">
    <property type="entry name" value="Fido_containing"/>
</dbReference>
<proteinExistence type="predicted"/>
<dbReference type="Proteomes" id="UP000261174">
    <property type="component" value="Unassembled WGS sequence"/>
</dbReference>
<keyword evidence="5" id="KW-1185">Reference proteome</keyword>
<feature type="binding site" evidence="2">
    <location>
        <begin position="212"/>
        <end position="219"/>
    </location>
    <ligand>
        <name>ATP</name>
        <dbReference type="ChEBI" id="CHEBI:30616"/>
    </ligand>
</feature>
<evidence type="ECO:0000256" key="2">
    <source>
        <dbReference type="PIRSR" id="PIRSR640198-2"/>
    </source>
</evidence>
<dbReference type="Pfam" id="PF02661">
    <property type="entry name" value="Fic"/>
    <property type="match status" value="1"/>
</dbReference>
<comment type="caution">
    <text evidence="4">The sequence shown here is derived from an EMBL/GenBank/DDBJ whole genome shotgun (WGS) entry which is preliminary data.</text>
</comment>
<accession>A0A3E1NSS9</accession>
<name>A0A3E1NSS9_9BACT</name>
<keyword evidence="2" id="KW-0067">ATP-binding</keyword>
<reference evidence="4 5" key="1">
    <citation type="submission" date="2018-08" db="EMBL/GenBank/DDBJ databases">
        <title>Chitinophaga sp. K20C18050901, a novel bacterium isolated from forest soil.</title>
        <authorList>
            <person name="Wang C."/>
        </authorList>
    </citation>
    <scope>NUCLEOTIDE SEQUENCE [LARGE SCALE GENOMIC DNA]</scope>
    <source>
        <strain evidence="4 5">K20C18050901</strain>
    </source>
</reference>
<dbReference type="AlphaFoldDB" id="A0A3E1NSS9"/>
<dbReference type="GO" id="GO:0005524">
    <property type="term" value="F:ATP binding"/>
    <property type="evidence" value="ECO:0007669"/>
    <property type="project" value="UniProtKB-KW"/>
</dbReference>
<dbReference type="InterPro" id="IPR036597">
    <property type="entry name" value="Fido-like_dom_sf"/>
</dbReference>
<dbReference type="SUPFAM" id="SSF140931">
    <property type="entry name" value="Fic-like"/>
    <property type="match status" value="1"/>
</dbReference>
<gene>
    <name evidence="4" type="ORF">DXN04_30975</name>
</gene>
<evidence type="ECO:0000256" key="1">
    <source>
        <dbReference type="PIRSR" id="PIRSR640198-1"/>
    </source>
</evidence>
<evidence type="ECO:0000313" key="4">
    <source>
        <dbReference type="EMBL" id="RFM30991.1"/>
    </source>
</evidence>
<dbReference type="InterPro" id="IPR003812">
    <property type="entry name" value="Fido"/>
</dbReference>
<sequence length="369" mass="41298">MKYNWQQAGWPEFSYSTTSEIEYSLYEFAEKTGYVTGMLDSIPVDLQEEVVIQTMVAEALKTSAIEGEFLSRQDVISSIRHKLGLPTPQHSLKDLRAAGAGELMVAVRNTYQQKLTKETLFEWHCLLMQGSSHINIGAWRKGTAPMQVISGSFGKETVHFEAPPSAIVSKEMTQFIRWFNDTAPGQKKAIRNPAIRSAIAHLYFESIHPFEDGNGRIGRAIAEKALSQTIGRPVLLSISRTIEANKNAYYQHLKSAQKGNEITEWINYFVDTILKAQLEAKQLVVFTLKKTKFMDVLRDKMNERQTKAILKMLDAGPEGFEGGMTAKKYMSITKASKATATRDLQDLVEIGALMYTGGGGRSTHYTLVI</sequence>
<evidence type="ECO:0000313" key="5">
    <source>
        <dbReference type="Proteomes" id="UP000261174"/>
    </source>
</evidence>
<feature type="binding site" evidence="2">
    <location>
        <begin position="249"/>
        <end position="250"/>
    </location>
    <ligand>
        <name>ATP</name>
        <dbReference type="ChEBI" id="CHEBI:30616"/>
    </ligand>
</feature>
<dbReference type="Gene3D" id="1.10.10.10">
    <property type="entry name" value="Winged helix-like DNA-binding domain superfamily/Winged helix DNA-binding domain"/>
    <property type="match status" value="1"/>
</dbReference>
<dbReference type="RefSeq" id="WP_116857305.1">
    <property type="nucleotide sequence ID" value="NZ_QTJV01000017.1"/>
</dbReference>
<evidence type="ECO:0000259" key="3">
    <source>
        <dbReference type="PROSITE" id="PS51459"/>
    </source>
</evidence>
<dbReference type="PANTHER" id="PTHR13504">
    <property type="entry name" value="FIDO DOMAIN-CONTAINING PROTEIN DDB_G0283145"/>
    <property type="match status" value="1"/>
</dbReference>
<dbReference type="EMBL" id="QTJV01000017">
    <property type="protein sequence ID" value="RFM30991.1"/>
    <property type="molecule type" value="Genomic_DNA"/>
</dbReference>
<dbReference type="PROSITE" id="PS51459">
    <property type="entry name" value="FIDO"/>
    <property type="match status" value="1"/>
</dbReference>
<keyword evidence="2" id="KW-0547">Nucleotide-binding</keyword>
<dbReference type="InterPro" id="IPR025230">
    <property type="entry name" value="DUF4172"/>
</dbReference>